<name>A0ABY5T1F5_9SPHN</name>
<dbReference type="InterPro" id="IPR050131">
    <property type="entry name" value="Peptidase_S8_subtilisin-like"/>
</dbReference>
<keyword evidence="9" id="KW-1185">Reference proteome</keyword>
<dbReference type="InterPro" id="IPR015500">
    <property type="entry name" value="Peptidase_S8_subtilisin-rel"/>
</dbReference>
<dbReference type="InterPro" id="IPR036852">
    <property type="entry name" value="Peptidase_S8/S53_dom_sf"/>
</dbReference>
<evidence type="ECO:0000256" key="2">
    <source>
        <dbReference type="ARBA" id="ARBA00022670"/>
    </source>
</evidence>
<dbReference type="Proteomes" id="UP001065265">
    <property type="component" value="Chromosome"/>
</dbReference>
<organism evidence="8 9">
    <name type="scientific">Qipengyuania spongiae</name>
    <dbReference type="NCBI Taxonomy" id="2909673"/>
    <lineage>
        <taxon>Bacteria</taxon>
        <taxon>Pseudomonadati</taxon>
        <taxon>Pseudomonadota</taxon>
        <taxon>Alphaproteobacteria</taxon>
        <taxon>Sphingomonadales</taxon>
        <taxon>Erythrobacteraceae</taxon>
        <taxon>Qipengyuania</taxon>
    </lineage>
</organism>
<dbReference type="PRINTS" id="PR00723">
    <property type="entry name" value="SUBTILISIN"/>
</dbReference>
<dbReference type="SUPFAM" id="SSF52743">
    <property type="entry name" value="Subtilisin-like"/>
    <property type="match status" value="1"/>
</dbReference>
<dbReference type="CDD" id="cd04848">
    <property type="entry name" value="Peptidases_S8_Autotransporter_serine_protease_like"/>
    <property type="match status" value="1"/>
</dbReference>
<proteinExistence type="inferred from homology"/>
<gene>
    <name evidence="8" type="ORF">L1F33_06570</name>
</gene>
<feature type="active site" description="Charge relay system" evidence="6">
    <location>
        <position position="71"/>
    </location>
</feature>
<dbReference type="PANTHER" id="PTHR43806">
    <property type="entry name" value="PEPTIDASE S8"/>
    <property type="match status" value="1"/>
</dbReference>
<evidence type="ECO:0000313" key="8">
    <source>
        <dbReference type="EMBL" id="UVI40597.1"/>
    </source>
</evidence>
<feature type="active site" description="Charge relay system" evidence="6">
    <location>
        <position position="265"/>
    </location>
</feature>
<dbReference type="EMBL" id="CP092471">
    <property type="protein sequence ID" value="UVI40597.1"/>
    <property type="molecule type" value="Genomic_DNA"/>
</dbReference>
<dbReference type="PANTHER" id="PTHR43806:SF11">
    <property type="entry name" value="CEREVISIN-RELATED"/>
    <property type="match status" value="1"/>
</dbReference>
<dbReference type="InterPro" id="IPR023828">
    <property type="entry name" value="Peptidase_S8_Ser-AS"/>
</dbReference>
<keyword evidence="3" id="KW-0732">Signal</keyword>
<reference evidence="8" key="1">
    <citation type="submission" date="2022-02" db="EMBL/GenBank/DDBJ databases">
        <title>Qipengyuania spongiae sp. nov., isolated from marine sponge.</title>
        <authorList>
            <person name="Li Z."/>
            <person name="Zhang M."/>
        </authorList>
    </citation>
    <scope>NUCLEOTIDE SEQUENCE</scope>
    <source>
        <strain evidence="8">PHS-Z21</strain>
    </source>
</reference>
<evidence type="ECO:0000313" key="9">
    <source>
        <dbReference type="Proteomes" id="UP001065265"/>
    </source>
</evidence>
<evidence type="ECO:0000256" key="1">
    <source>
        <dbReference type="ARBA" id="ARBA00011073"/>
    </source>
</evidence>
<evidence type="ECO:0000256" key="5">
    <source>
        <dbReference type="ARBA" id="ARBA00022825"/>
    </source>
</evidence>
<keyword evidence="4 6" id="KW-0378">Hydrolase</keyword>
<accession>A0ABY5T1F5</accession>
<dbReference type="PROSITE" id="PS51892">
    <property type="entry name" value="SUBTILASE"/>
    <property type="match status" value="1"/>
</dbReference>
<keyword evidence="2 6" id="KW-0645">Protease</keyword>
<evidence type="ECO:0000259" key="7">
    <source>
        <dbReference type="Pfam" id="PF00082"/>
    </source>
</evidence>
<dbReference type="Pfam" id="PF00082">
    <property type="entry name" value="Peptidase_S8"/>
    <property type="match status" value="1"/>
</dbReference>
<sequence length="736" mass="76804">MNFRTPEFDRSDGPDQHGAISAWQRGATGNGVTIAVVDTGIDTASPEFAGRIHPNSRDVAGNRGIQQEDDHGTNVALVAAAARNNSGILGMAFDASVLVLRADRVGTCGTDTPEDTSLGCSFLDTDIATAIDVAISSQARVVNLSLGGARASRAMLDAVRRASQAGVVVVVAAGNGGEGDVADTDPNQPTGFASALRAAGGDNVIIVGSVNEGGTISGFSQRAGNEADWYLGARGERVCCVYENGQIFVGQDQDGSFRLLFSGTSFAAPQVAGAVALLAQAFPNLTGQQIVEILLSSARDAGDAGTDTTYGRGILDIASAFAPVGATTMAGGTAVVRVGVDSAVASAAMGDAFAGGQNLRGIVLDKYARAYEYDFGSRLRGAIPQYRLHAVLDSASRHVSAGNGETSLAFTIADPGSRPRDGWINQLRLSPEQAESARVLAARLALRIDPRTQIGLAMREGATGLVGQLQESSRPAFLIAGQANGDTGFERVSAMSLALRREVGAGVGLTLSAESGDAWLGNLHRGAAMARRERERFATRSFAVSADRAFGPLETVLGLTWLQEDRTVLGGYFDDSLGASGADNLFLDAGAAMDVAGEWTFGANVRQGYTRAHRGGLVAAGSNFASNAWSFDLSRRDTLRSGDSFGFRIAQPLRVTGGGINFAMPVSYDYATTSAGFGLRHLSLAPTGREVTGEMAWRGPLWWGEASASLFYRRQPGHYAAAPDDTGVALSWRRGF</sequence>
<feature type="domain" description="Peptidase S8/S53" evidence="7">
    <location>
        <begin position="29"/>
        <end position="313"/>
    </location>
</feature>
<keyword evidence="5 6" id="KW-0720">Serine protease</keyword>
<dbReference type="InterPro" id="IPR000209">
    <property type="entry name" value="Peptidase_S8/S53_dom"/>
</dbReference>
<feature type="active site" description="Charge relay system" evidence="6">
    <location>
        <position position="38"/>
    </location>
</feature>
<dbReference type="InterPro" id="IPR034061">
    <property type="entry name" value="Peptidases_S8_Autotransporter"/>
</dbReference>
<dbReference type="Gene3D" id="3.40.50.200">
    <property type="entry name" value="Peptidase S8/S53 domain"/>
    <property type="match status" value="1"/>
</dbReference>
<dbReference type="PROSITE" id="PS00138">
    <property type="entry name" value="SUBTILASE_SER"/>
    <property type="match status" value="1"/>
</dbReference>
<dbReference type="RefSeq" id="WP_265561045.1">
    <property type="nucleotide sequence ID" value="NZ_CP092471.1"/>
</dbReference>
<protein>
    <submittedName>
        <fullName evidence="8">S8 family serine peptidase</fullName>
    </submittedName>
</protein>
<evidence type="ECO:0000256" key="4">
    <source>
        <dbReference type="ARBA" id="ARBA00022801"/>
    </source>
</evidence>
<comment type="similarity">
    <text evidence="1 6">Belongs to the peptidase S8 family.</text>
</comment>
<evidence type="ECO:0000256" key="6">
    <source>
        <dbReference type="PROSITE-ProRule" id="PRU01240"/>
    </source>
</evidence>
<evidence type="ECO:0000256" key="3">
    <source>
        <dbReference type="ARBA" id="ARBA00022729"/>
    </source>
</evidence>